<feature type="domain" description="ABC-2 type transporter transmembrane" evidence="7">
    <location>
        <begin position="20"/>
        <end position="367"/>
    </location>
</feature>
<feature type="transmembrane region" description="Helical" evidence="6">
    <location>
        <begin position="20"/>
        <end position="37"/>
    </location>
</feature>
<keyword evidence="4 6" id="KW-1133">Transmembrane helix</keyword>
<evidence type="ECO:0000313" key="9">
    <source>
        <dbReference type="Proteomes" id="UP000838100"/>
    </source>
</evidence>
<evidence type="ECO:0000256" key="3">
    <source>
        <dbReference type="ARBA" id="ARBA00022692"/>
    </source>
</evidence>
<dbReference type="PANTHER" id="PTHR30294">
    <property type="entry name" value="MEMBRANE COMPONENT OF ABC TRANSPORTER YHHJ-RELATED"/>
    <property type="match status" value="1"/>
</dbReference>
<dbReference type="EMBL" id="CAKLPX010000002">
    <property type="protein sequence ID" value="CAH0992095.1"/>
    <property type="molecule type" value="Genomic_DNA"/>
</dbReference>
<sequence length="381" mass="42062">MTFWALLKNEFSSIFNDSAIVLTVFGGLLLYSVLYPLPYLHQTTSEQTVVLVDFDHSHLSRKLSRYLDATPQITISHHASSIQAAEKIIANDLSRGLVIIPAHFKRDLLQAKSPTIAIAANANYMLVYSAIAEGAVKATLALNDDIKSAILLATGSQKADVDISINPIELNSIPVFNLSLGYLGYIVPALFLLILHQTLLIGTGILGASQWRSAGYWQRVSPWQLVLSRCLAFGAIYAGFSAYYFGWGYYYYDVSRLASIGELLLLVLPWILATTLAGICLSVCFNHRDKPTQLYAIISMPIIFISGFVWPSALIPGWMIDLSYVIPAIPAIHAMLQLNQMGGLWQHSIDLWLGLWLMVAVYGSLACYLIARRQSSVTTQA</sequence>
<accession>A0ABM9AFW8</accession>
<dbReference type="Proteomes" id="UP000838100">
    <property type="component" value="Unassembled WGS sequence"/>
</dbReference>
<feature type="transmembrane region" description="Helical" evidence="6">
    <location>
        <begin position="294"/>
        <end position="315"/>
    </location>
</feature>
<feature type="transmembrane region" description="Helical" evidence="6">
    <location>
        <begin position="351"/>
        <end position="371"/>
    </location>
</feature>
<feature type="transmembrane region" description="Helical" evidence="6">
    <location>
        <begin position="182"/>
        <end position="206"/>
    </location>
</feature>
<keyword evidence="3 6" id="KW-0812">Transmembrane</keyword>
<protein>
    <recommendedName>
        <fullName evidence="7">ABC-2 type transporter transmembrane domain-containing protein</fullName>
    </recommendedName>
</protein>
<comment type="caution">
    <text evidence="8">The sequence shown here is derived from an EMBL/GenBank/DDBJ whole genome shotgun (WGS) entry which is preliminary data.</text>
</comment>
<feature type="transmembrane region" description="Helical" evidence="6">
    <location>
        <begin position="226"/>
        <end position="251"/>
    </location>
</feature>
<dbReference type="RefSeq" id="WP_237444791.1">
    <property type="nucleotide sequence ID" value="NZ_CAKLPX010000002.1"/>
</dbReference>
<proteinExistence type="predicted"/>
<gene>
    <name evidence="8" type="ORF">SIN8267_02210</name>
</gene>
<feature type="transmembrane region" description="Helical" evidence="6">
    <location>
        <begin position="263"/>
        <end position="288"/>
    </location>
</feature>
<comment type="subcellular location">
    <subcellularLocation>
        <location evidence="1">Cell membrane</location>
        <topology evidence="1">Multi-pass membrane protein</topology>
    </subcellularLocation>
</comment>
<dbReference type="Pfam" id="PF12698">
    <property type="entry name" value="ABC2_membrane_3"/>
    <property type="match status" value="1"/>
</dbReference>
<evidence type="ECO:0000256" key="1">
    <source>
        <dbReference type="ARBA" id="ARBA00004651"/>
    </source>
</evidence>
<evidence type="ECO:0000256" key="2">
    <source>
        <dbReference type="ARBA" id="ARBA00022475"/>
    </source>
</evidence>
<evidence type="ECO:0000259" key="7">
    <source>
        <dbReference type="Pfam" id="PF12698"/>
    </source>
</evidence>
<evidence type="ECO:0000256" key="5">
    <source>
        <dbReference type="ARBA" id="ARBA00023136"/>
    </source>
</evidence>
<evidence type="ECO:0000256" key="4">
    <source>
        <dbReference type="ARBA" id="ARBA00022989"/>
    </source>
</evidence>
<dbReference type="InterPro" id="IPR013525">
    <property type="entry name" value="ABC2_TM"/>
</dbReference>
<keyword evidence="5 6" id="KW-0472">Membrane</keyword>
<evidence type="ECO:0000256" key="6">
    <source>
        <dbReference type="SAM" id="Phobius"/>
    </source>
</evidence>
<evidence type="ECO:0000313" key="8">
    <source>
        <dbReference type="EMBL" id="CAH0992095.1"/>
    </source>
</evidence>
<keyword evidence="2" id="KW-1003">Cell membrane</keyword>
<keyword evidence="9" id="KW-1185">Reference proteome</keyword>
<organism evidence="8 9">
    <name type="scientific">Sinobacterium norvegicum</name>
    <dbReference type="NCBI Taxonomy" id="1641715"/>
    <lineage>
        <taxon>Bacteria</taxon>
        <taxon>Pseudomonadati</taxon>
        <taxon>Pseudomonadota</taxon>
        <taxon>Gammaproteobacteria</taxon>
        <taxon>Cellvibrionales</taxon>
        <taxon>Spongiibacteraceae</taxon>
        <taxon>Sinobacterium</taxon>
    </lineage>
</organism>
<dbReference type="Gene3D" id="3.40.1710.10">
    <property type="entry name" value="abc type-2 transporter like domain"/>
    <property type="match status" value="1"/>
</dbReference>
<dbReference type="InterPro" id="IPR051449">
    <property type="entry name" value="ABC-2_transporter_component"/>
</dbReference>
<reference evidence="8" key="1">
    <citation type="submission" date="2021-12" db="EMBL/GenBank/DDBJ databases">
        <authorList>
            <person name="Rodrigo-Torres L."/>
            <person name="Arahal R. D."/>
            <person name="Lucena T."/>
        </authorList>
    </citation>
    <scope>NUCLEOTIDE SEQUENCE</scope>
    <source>
        <strain evidence="8">CECT 8267</strain>
    </source>
</reference>
<name>A0ABM9AFW8_9GAMM</name>
<dbReference type="PANTHER" id="PTHR30294:SF46">
    <property type="entry name" value="ABC TRANSPORTER PERMEASE"/>
    <property type="match status" value="1"/>
</dbReference>